<feature type="non-terminal residue" evidence="1">
    <location>
        <position position="81"/>
    </location>
</feature>
<gene>
    <name evidence="1" type="ORF">GIB67_006903</name>
</gene>
<accession>A0A7J7L067</accession>
<reference evidence="1 2" key="1">
    <citation type="journal article" date="2020" name="IScience">
        <title>Genome Sequencing of the Endangered Kingdonia uniflora (Circaeasteraceae, Ranunculales) Reveals Potential Mechanisms of Evolutionary Specialization.</title>
        <authorList>
            <person name="Sun Y."/>
            <person name="Deng T."/>
            <person name="Zhang A."/>
            <person name="Moore M.J."/>
            <person name="Landis J.B."/>
            <person name="Lin N."/>
            <person name="Zhang H."/>
            <person name="Zhang X."/>
            <person name="Huang J."/>
            <person name="Zhang X."/>
            <person name="Sun H."/>
            <person name="Wang H."/>
        </authorList>
    </citation>
    <scope>NUCLEOTIDE SEQUENCE [LARGE SCALE GENOMIC DNA]</scope>
    <source>
        <strain evidence="1">TB1705</strain>
        <tissue evidence="1">Leaf</tissue>
    </source>
</reference>
<name>A0A7J7L067_9MAGN</name>
<protein>
    <submittedName>
        <fullName evidence="1">Uncharacterized protein</fullName>
    </submittedName>
</protein>
<evidence type="ECO:0000313" key="1">
    <source>
        <dbReference type="EMBL" id="KAF6136011.1"/>
    </source>
</evidence>
<organism evidence="1 2">
    <name type="scientific">Kingdonia uniflora</name>
    <dbReference type="NCBI Taxonomy" id="39325"/>
    <lineage>
        <taxon>Eukaryota</taxon>
        <taxon>Viridiplantae</taxon>
        <taxon>Streptophyta</taxon>
        <taxon>Embryophyta</taxon>
        <taxon>Tracheophyta</taxon>
        <taxon>Spermatophyta</taxon>
        <taxon>Magnoliopsida</taxon>
        <taxon>Ranunculales</taxon>
        <taxon>Circaeasteraceae</taxon>
        <taxon>Kingdonia</taxon>
    </lineage>
</organism>
<sequence length="81" mass="9243">MVTSHVIFGKLYASNMQIQDNYGASGYYLETRGTNKRKYVETLKLTKVSTSNKLESFHASQEVLDLLLLLLDLLYVCFCTI</sequence>
<evidence type="ECO:0000313" key="2">
    <source>
        <dbReference type="Proteomes" id="UP000541444"/>
    </source>
</evidence>
<keyword evidence="2" id="KW-1185">Reference proteome</keyword>
<dbReference type="OrthoDB" id="1989922at2759"/>
<comment type="caution">
    <text evidence="1">The sequence shown here is derived from an EMBL/GenBank/DDBJ whole genome shotgun (WGS) entry which is preliminary data.</text>
</comment>
<dbReference type="EMBL" id="JACGCM010002768">
    <property type="protein sequence ID" value="KAF6136011.1"/>
    <property type="molecule type" value="Genomic_DNA"/>
</dbReference>
<proteinExistence type="predicted"/>
<dbReference type="AlphaFoldDB" id="A0A7J7L067"/>
<dbReference type="Proteomes" id="UP000541444">
    <property type="component" value="Unassembled WGS sequence"/>
</dbReference>